<organism evidence="1 2">
    <name type="scientific">Phytomonospora endophytica</name>
    <dbReference type="NCBI Taxonomy" id="714109"/>
    <lineage>
        <taxon>Bacteria</taxon>
        <taxon>Bacillati</taxon>
        <taxon>Actinomycetota</taxon>
        <taxon>Actinomycetes</taxon>
        <taxon>Micromonosporales</taxon>
        <taxon>Micromonosporaceae</taxon>
        <taxon>Phytomonospora</taxon>
    </lineage>
</organism>
<reference evidence="1 2" key="1">
    <citation type="submission" date="2020-08" db="EMBL/GenBank/DDBJ databases">
        <title>Genomic Encyclopedia of Type Strains, Phase IV (KMG-IV): sequencing the most valuable type-strain genomes for metagenomic binning, comparative biology and taxonomic classification.</title>
        <authorList>
            <person name="Goeker M."/>
        </authorList>
    </citation>
    <scope>NUCLEOTIDE SEQUENCE [LARGE SCALE GENOMIC DNA]</scope>
    <source>
        <strain evidence="1 2">YIM 65646</strain>
    </source>
</reference>
<dbReference type="Proteomes" id="UP000548476">
    <property type="component" value="Unassembled WGS sequence"/>
</dbReference>
<comment type="caution">
    <text evidence="1">The sequence shown here is derived from an EMBL/GenBank/DDBJ whole genome shotgun (WGS) entry which is preliminary data.</text>
</comment>
<evidence type="ECO:0000313" key="2">
    <source>
        <dbReference type="Proteomes" id="UP000548476"/>
    </source>
</evidence>
<dbReference type="RefSeq" id="WP_184787803.1">
    <property type="nucleotide sequence ID" value="NZ_BONT01000091.1"/>
</dbReference>
<evidence type="ECO:0000313" key="1">
    <source>
        <dbReference type="EMBL" id="MBB6034955.1"/>
    </source>
</evidence>
<protein>
    <submittedName>
        <fullName evidence="1">Uncharacterized protein</fullName>
    </submittedName>
</protein>
<dbReference type="EMBL" id="JACHGT010000005">
    <property type="protein sequence ID" value="MBB6034955.1"/>
    <property type="molecule type" value="Genomic_DNA"/>
</dbReference>
<proteinExistence type="predicted"/>
<keyword evidence="2" id="KW-1185">Reference proteome</keyword>
<gene>
    <name evidence="1" type="ORF">HNR73_002809</name>
</gene>
<sequence length="628" mass="67942">MPYLCEIEITGPRTDDEGTVVAQAVLAAVEEGWRSPRIDREVEAETEAEDADTVLDYRVLGYPGGAFVVVVLPDVGLEAASLAAASLARHVVTWSPGLLEYSVGKLKVVPLDEPYDAENWLPPFDDDGELSHRPPPELLGDELRSLSARYLLVSALPSLWDPAAPEGGVDAAEVVAGADEAPWDRDLVDELGILLVRAARFEAAKGATSRLVVRGSGDLELAASLLRRARGAVAGEEPGWHDDQVRGHELLSYFTADHGLAWRHPEAGEPEPDYRRRRTDRLRELLWAGLRTLATLAAPLAEVKGTWRVLDALGDDEIVATYAEWETGQLEVSVEHDDEEIYAASTALALVWTAIRRPELLSEMSETEDFRDVFVIDPTPFHFFTCSALIMAGAQPTVAAVETVDLPPELRRSLLEFAAALAETERDGGEREDPYDDMNDALEAVITAEDDRSGPILAVLEVIGRAAALIPTDVGVRGPGAVLAPRHLAAELVAHPSMHGTVLLDDDTWGDDTIRLHTLAFVAAMDAVAAGELAADFPDLTGADPRMEPAARERARNWVGTALRLAEVDGEVAFTTSDARVYTERVREEGALPSWPVRRCVAAAATAAADLLRAAGREEELPEVFVTA</sequence>
<dbReference type="AlphaFoldDB" id="A0A841FGY2"/>
<name>A0A841FGY2_9ACTN</name>
<accession>A0A841FGY2</accession>